<organism evidence="1">
    <name type="scientific">Rhizophora mucronata</name>
    <name type="common">Asiatic mangrove</name>
    <dbReference type="NCBI Taxonomy" id="61149"/>
    <lineage>
        <taxon>Eukaryota</taxon>
        <taxon>Viridiplantae</taxon>
        <taxon>Streptophyta</taxon>
        <taxon>Embryophyta</taxon>
        <taxon>Tracheophyta</taxon>
        <taxon>Spermatophyta</taxon>
        <taxon>Magnoliopsida</taxon>
        <taxon>eudicotyledons</taxon>
        <taxon>Gunneridae</taxon>
        <taxon>Pentapetalae</taxon>
        <taxon>rosids</taxon>
        <taxon>fabids</taxon>
        <taxon>Malpighiales</taxon>
        <taxon>Rhizophoraceae</taxon>
        <taxon>Rhizophora</taxon>
    </lineage>
</organism>
<sequence length="47" mass="5464">MLSGQHVIFVKTHYLWVNLTINVYSKKFLPLVRSFGSRVGKYASYSK</sequence>
<name>A0A2P2PV74_RHIMU</name>
<evidence type="ECO:0000313" key="1">
    <source>
        <dbReference type="EMBL" id="MBX58642.1"/>
    </source>
</evidence>
<dbReference type="AlphaFoldDB" id="A0A2P2PV74"/>
<proteinExistence type="predicted"/>
<dbReference type="EMBL" id="GGEC01078158">
    <property type="protein sequence ID" value="MBX58642.1"/>
    <property type="molecule type" value="Transcribed_RNA"/>
</dbReference>
<reference evidence="1" key="1">
    <citation type="submission" date="2018-02" db="EMBL/GenBank/DDBJ databases">
        <title>Rhizophora mucronata_Transcriptome.</title>
        <authorList>
            <person name="Meera S.P."/>
            <person name="Sreeshan A."/>
            <person name="Augustine A."/>
        </authorList>
    </citation>
    <scope>NUCLEOTIDE SEQUENCE</scope>
    <source>
        <tissue evidence="1">Leaf</tissue>
    </source>
</reference>
<protein>
    <submittedName>
        <fullName evidence="1">Uncharacterized protein</fullName>
    </submittedName>
</protein>
<accession>A0A2P2PV74</accession>